<dbReference type="VEuPathDB" id="FungiDB:FOXG_00312"/>
<dbReference type="PANTHER" id="PTHR35910">
    <property type="entry name" value="2EXR DOMAIN-CONTAINING PROTEIN"/>
    <property type="match status" value="1"/>
</dbReference>
<dbReference type="InterPro" id="IPR045518">
    <property type="entry name" value="2EXR"/>
</dbReference>
<dbReference type="VEuPathDB" id="FungiDB:FOZG_00992"/>
<reference evidence="3" key="1">
    <citation type="submission" date="2016-09" db="EMBL/GenBank/DDBJ databases">
        <authorList>
            <person name="Guldener U."/>
        </authorList>
    </citation>
    <scope>NUCLEOTIDE SEQUENCE [LARGE SCALE GENOMIC DNA]</scope>
    <source>
        <strain evidence="3">V64-1</strain>
    </source>
</reference>
<dbReference type="PANTHER" id="PTHR35910:SF6">
    <property type="entry name" value="2EXR DOMAIN-CONTAINING PROTEIN"/>
    <property type="match status" value="1"/>
</dbReference>
<sequence length="304" mass="34742">MSSRQPLIEFGPPLQGQNTMPSLVPTPSLSSKIYKAVISPFQKLQLLFPRVSGTFDVNFTAQDARRLLRLKAEIGGPSKDFDTTNCATTTFHKFNGFPVDLRTMIWRLSFRKARIFRLGPMSKDLDILWLSFTIPHKAPASAQACRESRALFQAEALQLFGQNIGVYKSLWFLPSLDIFYWNRYNISPGNVPGGDIPCVQNVAVDWPSGDGTDMGEVIDDIWCMFLDCKKVLFVMRHHPLPDTDVRFTKVKEDDDINIEYEEDWWQWGHIWPQLRDSWPTYCIGGPPEMEAVEVVPVRDETNPP</sequence>
<name>A0A2H3T2D4_FUSOX</name>
<proteinExistence type="predicted"/>
<accession>A0A2H3T2D4</accession>
<protein>
    <recommendedName>
        <fullName evidence="1">2EXR domain-containing protein</fullName>
    </recommendedName>
</protein>
<dbReference type="Proteomes" id="UP000219369">
    <property type="component" value="Unassembled WGS sequence"/>
</dbReference>
<dbReference type="EMBL" id="FMJY01000002">
    <property type="protein sequence ID" value="SCO79825.1"/>
    <property type="molecule type" value="Genomic_DNA"/>
</dbReference>
<dbReference type="AlphaFoldDB" id="A0A2H3T2D4"/>
<dbReference type="VEuPathDB" id="FungiDB:FOC4_g10015261"/>
<evidence type="ECO:0000259" key="1">
    <source>
        <dbReference type="Pfam" id="PF20150"/>
    </source>
</evidence>
<dbReference type="VEuPathDB" id="FungiDB:FOIG_00793"/>
<dbReference type="VEuPathDB" id="FungiDB:FOMG_00993"/>
<evidence type="ECO:0000313" key="3">
    <source>
        <dbReference type="Proteomes" id="UP000219369"/>
    </source>
</evidence>
<organism evidence="2 3">
    <name type="scientific">Fusarium oxysporum</name>
    <name type="common">Fusarium vascular wilt</name>
    <dbReference type="NCBI Taxonomy" id="5507"/>
    <lineage>
        <taxon>Eukaryota</taxon>
        <taxon>Fungi</taxon>
        <taxon>Dikarya</taxon>
        <taxon>Ascomycota</taxon>
        <taxon>Pezizomycotina</taxon>
        <taxon>Sordariomycetes</taxon>
        <taxon>Hypocreomycetidae</taxon>
        <taxon>Hypocreales</taxon>
        <taxon>Nectriaceae</taxon>
        <taxon>Fusarium</taxon>
        <taxon>Fusarium oxysporum species complex</taxon>
    </lineage>
</organism>
<feature type="domain" description="2EXR" evidence="1">
    <location>
        <begin position="91"/>
        <end position="179"/>
    </location>
</feature>
<dbReference type="OrthoDB" id="3561261at2759"/>
<gene>
    <name evidence="2" type="ORF">FRV6_04038</name>
</gene>
<dbReference type="VEuPathDB" id="FungiDB:FOZG_00993"/>
<evidence type="ECO:0000313" key="2">
    <source>
        <dbReference type="EMBL" id="SCO79825.1"/>
    </source>
</evidence>
<dbReference type="Pfam" id="PF20150">
    <property type="entry name" value="2EXR"/>
    <property type="match status" value="1"/>
</dbReference>